<comment type="caution">
    <text evidence="3">The sequence shown here is derived from an EMBL/GenBank/DDBJ whole genome shotgun (WGS) entry which is preliminary data.</text>
</comment>
<dbReference type="FunFam" id="3.40.50.10810:FF:000021">
    <property type="entry name" value="DNA repair and recombination protein RAD54"/>
    <property type="match status" value="1"/>
</dbReference>
<gene>
    <name evidence="3" type="primary">CHR25_3</name>
    <name evidence="3" type="ORF">CK203_020562</name>
</gene>
<dbReference type="InterPro" id="IPR000330">
    <property type="entry name" value="SNF2_N"/>
</dbReference>
<dbReference type="SUPFAM" id="SSF52540">
    <property type="entry name" value="P-loop containing nucleoside triphosphate hydrolases"/>
    <property type="match status" value="1"/>
</dbReference>
<dbReference type="Proteomes" id="UP000288805">
    <property type="component" value="Unassembled WGS sequence"/>
</dbReference>
<dbReference type="PROSITE" id="PS51192">
    <property type="entry name" value="HELICASE_ATP_BIND_1"/>
    <property type="match status" value="1"/>
</dbReference>
<feature type="region of interest" description="Disordered" evidence="1">
    <location>
        <begin position="1"/>
        <end position="54"/>
    </location>
</feature>
<dbReference type="PANTHER" id="PTHR45629:SF7">
    <property type="entry name" value="DNA EXCISION REPAIR PROTEIN ERCC-6-RELATED"/>
    <property type="match status" value="1"/>
</dbReference>
<sequence>MEEYDEEVPSSSDPSDSSDEFAGESEEEEEEENDDEERSAVKSPTSDEGRKSQNVDALLRGNLVVRRQSLLPRVLSVTDGAAVARKPFKPPFSNGYHDRNDHAAEKDVLEESVSLPAGIDPLVLWHPEESEEQADNLMPIVVDPLLVRFLRPHQREGVQFMFDCVSGLSSTVNISGCILADDMGLGKTLQSITLLYTLLRQGFDGKPMVKKAIIVTPTSLVSNWEAEIKKWVGERVQLVALCESTRDDVVLELIVLQVPIALYSHSGSCDLLICDEAHRLKNDQTLTNRALAALACKRRILLSGTPMQNDLEEFFAMVNFTNPGILGDATYFRRYYETPIICGREPTAAEEEKKLGAERSAELSSTVNQVILLM</sequence>
<evidence type="ECO:0000313" key="4">
    <source>
        <dbReference type="Proteomes" id="UP000288805"/>
    </source>
</evidence>
<name>A0A438FMG6_VITVI</name>
<dbReference type="EMBL" id="QGNW01000842">
    <property type="protein sequence ID" value="RVW61198.1"/>
    <property type="molecule type" value="Genomic_DNA"/>
</dbReference>
<dbReference type="GO" id="GO:0005524">
    <property type="term" value="F:ATP binding"/>
    <property type="evidence" value="ECO:0007669"/>
    <property type="project" value="InterPro"/>
</dbReference>
<dbReference type="PANTHER" id="PTHR45629">
    <property type="entry name" value="SNF2/RAD54 FAMILY MEMBER"/>
    <property type="match status" value="1"/>
</dbReference>
<reference evidence="3 4" key="1">
    <citation type="journal article" date="2018" name="PLoS Genet.">
        <title>Population sequencing reveals clonal diversity and ancestral inbreeding in the grapevine cultivar Chardonnay.</title>
        <authorList>
            <person name="Roach M.J."/>
            <person name="Johnson D.L."/>
            <person name="Bohlmann J."/>
            <person name="van Vuuren H.J."/>
            <person name="Jones S.J."/>
            <person name="Pretorius I.S."/>
            <person name="Schmidt S.A."/>
            <person name="Borneman A.R."/>
        </authorList>
    </citation>
    <scope>NUCLEOTIDE SEQUENCE [LARGE SCALE GENOMIC DNA]</scope>
    <source>
        <strain evidence="4">cv. Chardonnay</strain>
        <tissue evidence="3">Leaf</tissue>
    </source>
</reference>
<evidence type="ECO:0000256" key="1">
    <source>
        <dbReference type="SAM" id="MobiDB-lite"/>
    </source>
</evidence>
<dbReference type="CDD" id="cd18004">
    <property type="entry name" value="DEXHc_RAD54"/>
    <property type="match status" value="1"/>
</dbReference>
<feature type="domain" description="Helicase ATP-binding" evidence="2">
    <location>
        <begin position="168"/>
        <end position="324"/>
    </location>
</feature>
<evidence type="ECO:0000259" key="2">
    <source>
        <dbReference type="PROSITE" id="PS51192"/>
    </source>
</evidence>
<dbReference type="InterPro" id="IPR038718">
    <property type="entry name" value="SNF2-like_sf"/>
</dbReference>
<dbReference type="InterPro" id="IPR027417">
    <property type="entry name" value="P-loop_NTPase"/>
</dbReference>
<accession>A0A438FMG6</accession>
<dbReference type="Gene3D" id="3.40.50.10810">
    <property type="entry name" value="Tandem AAA-ATPase domain"/>
    <property type="match status" value="1"/>
</dbReference>
<dbReference type="InterPro" id="IPR050496">
    <property type="entry name" value="SNF2_RAD54_helicase_repair"/>
</dbReference>
<organism evidence="3 4">
    <name type="scientific">Vitis vinifera</name>
    <name type="common">Grape</name>
    <dbReference type="NCBI Taxonomy" id="29760"/>
    <lineage>
        <taxon>Eukaryota</taxon>
        <taxon>Viridiplantae</taxon>
        <taxon>Streptophyta</taxon>
        <taxon>Embryophyta</taxon>
        <taxon>Tracheophyta</taxon>
        <taxon>Spermatophyta</taxon>
        <taxon>Magnoliopsida</taxon>
        <taxon>eudicotyledons</taxon>
        <taxon>Gunneridae</taxon>
        <taxon>Pentapetalae</taxon>
        <taxon>rosids</taxon>
        <taxon>Vitales</taxon>
        <taxon>Vitaceae</taxon>
        <taxon>Viteae</taxon>
        <taxon>Vitis</taxon>
    </lineage>
</organism>
<protein>
    <submittedName>
        <fullName evidence="3">Protein chromatin remodeling 25</fullName>
    </submittedName>
</protein>
<evidence type="ECO:0000313" key="3">
    <source>
        <dbReference type="EMBL" id="RVW61198.1"/>
    </source>
</evidence>
<proteinExistence type="predicted"/>
<dbReference type="InterPro" id="IPR014001">
    <property type="entry name" value="Helicase_ATP-bd"/>
</dbReference>
<feature type="compositionally biased region" description="Acidic residues" evidence="1">
    <location>
        <begin position="16"/>
        <end position="37"/>
    </location>
</feature>
<dbReference type="AlphaFoldDB" id="A0A438FMG6"/>
<dbReference type="SMART" id="SM00487">
    <property type="entry name" value="DEXDc"/>
    <property type="match status" value="1"/>
</dbReference>
<dbReference type="Pfam" id="PF00176">
    <property type="entry name" value="SNF2-rel_dom"/>
    <property type="match status" value="1"/>
</dbReference>